<accession>A0A517N3Z4</accession>
<gene>
    <name evidence="1" type="ORF">K227x_00850</name>
</gene>
<organism evidence="1 2">
    <name type="scientific">Rubripirellula lacrimiformis</name>
    <dbReference type="NCBI Taxonomy" id="1930273"/>
    <lineage>
        <taxon>Bacteria</taxon>
        <taxon>Pseudomonadati</taxon>
        <taxon>Planctomycetota</taxon>
        <taxon>Planctomycetia</taxon>
        <taxon>Pirellulales</taxon>
        <taxon>Pirellulaceae</taxon>
        <taxon>Rubripirellula</taxon>
    </lineage>
</organism>
<protein>
    <submittedName>
        <fullName evidence="1">Uncharacterized protein</fullName>
    </submittedName>
</protein>
<evidence type="ECO:0000313" key="1">
    <source>
        <dbReference type="EMBL" id="QDT01718.1"/>
    </source>
</evidence>
<dbReference type="OrthoDB" id="260494at2"/>
<dbReference type="EMBL" id="CP036525">
    <property type="protein sequence ID" value="QDT01718.1"/>
    <property type="molecule type" value="Genomic_DNA"/>
</dbReference>
<reference evidence="1 2" key="1">
    <citation type="submission" date="2019-02" db="EMBL/GenBank/DDBJ databases">
        <title>Deep-cultivation of Planctomycetes and their phenomic and genomic characterization uncovers novel biology.</title>
        <authorList>
            <person name="Wiegand S."/>
            <person name="Jogler M."/>
            <person name="Boedeker C."/>
            <person name="Pinto D."/>
            <person name="Vollmers J."/>
            <person name="Rivas-Marin E."/>
            <person name="Kohn T."/>
            <person name="Peeters S.H."/>
            <person name="Heuer A."/>
            <person name="Rast P."/>
            <person name="Oberbeckmann S."/>
            <person name="Bunk B."/>
            <person name="Jeske O."/>
            <person name="Meyerdierks A."/>
            <person name="Storesund J.E."/>
            <person name="Kallscheuer N."/>
            <person name="Luecker S."/>
            <person name="Lage O.M."/>
            <person name="Pohl T."/>
            <person name="Merkel B.J."/>
            <person name="Hornburger P."/>
            <person name="Mueller R.-W."/>
            <person name="Bruemmer F."/>
            <person name="Labrenz M."/>
            <person name="Spormann A.M."/>
            <person name="Op den Camp H."/>
            <person name="Overmann J."/>
            <person name="Amann R."/>
            <person name="Jetten M.S.M."/>
            <person name="Mascher T."/>
            <person name="Medema M.H."/>
            <person name="Devos D.P."/>
            <person name="Kaster A.-K."/>
            <person name="Ovreas L."/>
            <person name="Rohde M."/>
            <person name="Galperin M.Y."/>
            <person name="Jogler C."/>
        </authorList>
    </citation>
    <scope>NUCLEOTIDE SEQUENCE [LARGE SCALE GENOMIC DNA]</scope>
    <source>
        <strain evidence="1 2">K22_7</strain>
    </source>
</reference>
<proteinExistence type="predicted"/>
<dbReference type="Proteomes" id="UP000318538">
    <property type="component" value="Chromosome"/>
</dbReference>
<keyword evidence="2" id="KW-1185">Reference proteome</keyword>
<name>A0A517N3Z4_9BACT</name>
<evidence type="ECO:0000313" key="2">
    <source>
        <dbReference type="Proteomes" id="UP000318538"/>
    </source>
</evidence>
<dbReference type="RefSeq" id="WP_145167474.1">
    <property type="nucleotide sequence ID" value="NZ_CP036525.1"/>
</dbReference>
<sequence length="219" mass="23365">MSEPTTQPNDLPGGSRWRLWVDGCGGFLLLVGNEFSLGRAGTRKHLLPHSDVDSTVDIGVHADWPRKAGTIYRQAGDYFWEAEPSGRAKSADAETDRVVKGGGGVARTLISDGKLLGIDGSASVKLAKPSPLSTTAVLSVAPPHRFDGHVDAVVLVDRTVVMGAGRDCHLRHRDASQMVVLVYRPSGWVGKVGLDGEWLELRAGRPTSMGSITMTLESA</sequence>
<dbReference type="AlphaFoldDB" id="A0A517N3Z4"/>
<dbReference type="KEGG" id="rlc:K227x_00850"/>